<dbReference type="Pfam" id="PF05656">
    <property type="entry name" value="DUF805"/>
    <property type="match status" value="1"/>
</dbReference>
<protein>
    <submittedName>
        <fullName evidence="1">DUF805 domain-containing protein</fullName>
    </submittedName>
</protein>
<dbReference type="AlphaFoldDB" id="A0A2N8I183"/>
<comment type="caution">
    <text evidence="1">The sequence shown here is derived from an EMBL/GenBank/DDBJ whole genome shotgun (WGS) entry which is preliminary data.</text>
</comment>
<dbReference type="InterPro" id="IPR008523">
    <property type="entry name" value="DUF805"/>
</dbReference>
<dbReference type="GO" id="GO:0005886">
    <property type="term" value="C:plasma membrane"/>
    <property type="evidence" value="ECO:0007669"/>
    <property type="project" value="TreeGrafter"/>
</dbReference>
<gene>
    <name evidence="1" type="ORF">CXU09_04845</name>
</gene>
<reference evidence="1 2" key="1">
    <citation type="journal article" date="2017" name="BMC Genomics">
        <title>Genome sequencing of 39 Akkermansia muciniphila isolates reveals its population structure, genomic and functional diverisity, and global distribution in mammalian gut microbiotas.</title>
        <authorList>
            <person name="Guo X."/>
            <person name="Li S."/>
            <person name="Zhang J."/>
            <person name="Wu F."/>
            <person name="Li X."/>
            <person name="Wu D."/>
            <person name="Zhang M."/>
            <person name="Ou Z."/>
            <person name="Jie Z."/>
            <person name="Yan Q."/>
            <person name="Li P."/>
            <person name="Yi J."/>
            <person name="Peng Y."/>
        </authorList>
    </citation>
    <scope>NUCLEOTIDE SEQUENCE [LARGE SCALE GENOMIC DNA]</scope>
    <source>
        <strain evidence="1 2">GP43</strain>
    </source>
</reference>
<dbReference type="PANTHER" id="PTHR34980:SF2">
    <property type="entry name" value="INNER MEMBRANE PROTEIN YHAH-RELATED"/>
    <property type="match status" value="1"/>
</dbReference>
<proteinExistence type="predicted"/>
<dbReference type="GeneID" id="60879920"/>
<dbReference type="Proteomes" id="UP000235914">
    <property type="component" value="Unassembled WGS sequence"/>
</dbReference>
<evidence type="ECO:0000313" key="2">
    <source>
        <dbReference type="Proteomes" id="UP000235914"/>
    </source>
</evidence>
<name>A0A2N8I183_9BACT</name>
<dbReference type="EMBL" id="PJKN01000002">
    <property type="protein sequence ID" value="PNC56906.1"/>
    <property type="molecule type" value="Genomic_DNA"/>
</dbReference>
<sequence>MSDLYEYQAIDGSSKGPVDLVLLLRARNLGRLSNRTLVRKVPGGDWRPLASFIPSMTVMDDDGEPSVLPDPGSEPGGADSGWSRKKYWIRVIKAWCRFEGRAGKGELHEVFSRVGVAWLAVAGVPSFAECGFFPSLVPWVELVSPLLYVVLAVLSIPLAATMVRRLHDVGRSGFFLVFLAVPFIGWLLLWYLSHGESRIGENKYGDPPWN</sequence>
<accession>A0A2N8I183</accession>
<evidence type="ECO:0000313" key="1">
    <source>
        <dbReference type="EMBL" id="PNC56906.1"/>
    </source>
</evidence>
<organism evidence="1 2">
    <name type="scientific">Akkermansia muciniphila</name>
    <dbReference type="NCBI Taxonomy" id="239935"/>
    <lineage>
        <taxon>Bacteria</taxon>
        <taxon>Pseudomonadati</taxon>
        <taxon>Verrucomicrobiota</taxon>
        <taxon>Verrucomicrobiia</taxon>
        <taxon>Verrucomicrobiales</taxon>
        <taxon>Akkermansiaceae</taxon>
        <taxon>Akkermansia</taxon>
    </lineage>
</organism>
<dbReference type="PANTHER" id="PTHR34980">
    <property type="entry name" value="INNER MEMBRANE PROTEIN-RELATED-RELATED"/>
    <property type="match status" value="1"/>
</dbReference>
<dbReference type="RefSeq" id="WP_022198470.1">
    <property type="nucleotide sequence ID" value="NZ_AP021898.1"/>
</dbReference>